<dbReference type="AlphaFoldDB" id="A0A8T1WBQ4"/>
<feature type="transmembrane region" description="Helical" evidence="2">
    <location>
        <begin position="20"/>
        <end position="53"/>
    </location>
</feature>
<feature type="region of interest" description="Disordered" evidence="1">
    <location>
        <begin position="398"/>
        <end position="422"/>
    </location>
</feature>
<feature type="transmembrane region" description="Helical" evidence="2">
    <location>
        <begin position="144"/>
        <end position="161"/>
    </location>
</feature>
<evidence type="ECO:0000313" key="4">
    <source>
        <dbReference type="Proteomes" id="UP000693981"/>
    </source>
</evidence>
<protein>
    <recommendedName>
        <fullName evidence="5">Transmembrane protein</fullName>
    </recommendedName>
</protein>
<evidence type="ECO:0000256" key="2">
    <source>
        <dbReference type="SAM" id="Phobius"/>
    </source>
</evidence>
<evidence type="ECO:0000313" key="3">
    <source>
        <dbReference type="EMBL" id="KAG7390705.1"/>
    </source>
</evidence>
<organism evidence="3 4">
    <name type="scientific">Phytophthora boehmeriae</name>
    <dbReference type="NCBI Taxonomy" id="109152"/>
    <lineage>
        <taxon>Eukaryota</taxon>
        <taxon>Sar</taxon>
        <taxon>Stramenopiles</taxon>
        <taxon>Oomycota</taxon>
        <taxon>Peronosporomycetes</taxon>
        <taxon>Peronosporales</taxon>
        <taxon>Peronosporaceae</taxon>
        <taxon>Phytophthora</taxon>
    </lineage>
</organism>
<dbReference type="Proteomes" id="UP000693981">
    <property type="component" value="Unassembled WGS sequence"/>
</dbReference>
<keyword evidence="2" id="KW-0472">Membrane</keyword>
<comment type="caution">
    <text evidence="3">The sequence shown here is derived from an EMBL/GenBank/DDBJ whole genome shotgun (WGS) entry which is preliminary data.</text>
</comment>
<keyword evidence="2" id="KW-0812">Transmembrane</keyword>
<proteinExistence type="predicted"/>
<dbReference type="InterPro" id="IPR026898">
    <property type="entry name" value="PrsW"/>
</dbReference>
<dbReference type="OrthoDB" id="125546at2759"/>
<evidence type="ECO:0008006" key="5">
    <source>
        <dbReference type="Google" id="ProtNLM"/>
    </source>
</evidence>
<feature type="transmembrane region" description="Helical" evidence="2">
    <location>
        <begin position="73"/>
        <end position="101"/>
    </location>
</feature>
<reference evidence="3" key="1">
    <citation type="submission" date="2021-02" db="EMBL/GenBank/DDBJ databases">
        <authorList>
            <person name="Palmer J.M."/>
        </authorList>
    </citation>
    <scope>NUCLEOTIDE SEQUENCE</scope>
    <source>
        <strain evidence="3">SCRP23</strain>
    </source>
</reference>
<feature type="transmembrane region" description="Helical" evidence="2">
    <location>
        <begin position="297"/>
        <end position="320"/>
    </location>
</feature>
<keyword evidence="2" id="KW-1133">Transmembrane helix</keyword>
<feature type="transmembrane region" description="Helical" evidence="2">
    <location>
        <begin position="205"/>
        <end position="225"/>
    </location>
</feature>
<evidence type="ECO:0000256" key="1">
    <source>
        <dbReference type="SAM" id="MobiDB-lite"/>
    </source>
</evidence>
<dbReference type="Pfam" id="PF13367">
    <property type="entry name" value="PrsW-protease"/>
    <property type="match status" value="1"/>
</dbReference>
<feature type="compositionally biased region" description="Acidic residues" evidence="1">
    <location>
        <begin position="398"/>
        <end position="408"/>
    </location>
</feature>
<sequence>MPLLSALQRFSRRQYAVSFLLTALFLSIIGHAQVLPVLVIVFLPVLLFTRWVYRQQQHHGVTDRELEQLLRTFLGGAFVLPVLAMLAQLLLAPLLAFLCFYDQRKAIKEQFKDYFEGGQGSRAAPAHSSRLGEMLMHLKLDKTFGYYVFMLGLAFVVAALVEEFLKFWMVQAIKRKQERPQYQGALLRGWMCHPSRLLYFHRPHANHAFVVFLAVVASALGFSVMENTAYSLVAPTFSEKIATAALRSISSTPLHCICGGITGVRLADRLLAHRQGGGEERGSSAVRSDLGQLRTKLAVIFPAVLVHGIFDAQLFLLMSLVTEEMEKAHPTLYGVVLPTIFSVIVLVSSFVYLRRKLHAMENRMNETRYIHVAVDLESGERLGAVNGDFDDAMDFFGNDEEEDSDSSDESLGARKVRSVFDN</sequence>
<gene>
    <name evidence="3" type="ORF">PHYBOEH_006933</name>
</gene>
<feature type="transmembrane region" description="Helical" evidence="2">
    <location>
        <begin position="332"/>
        <end position="353"/>
    </location>
</feature>
<dbReference type="GO" id="GO:0008233">
    <property type="term" value="F:peptidase activity"/>
    <property type="evidence" value="ECO:0007669"/>
    <property type="project" value="InterPro"/>
</dbReference>
<keyword evidence="4" id="KW-1185">Reference proteome</keyword>
<name>A0A8T1WBQ4_9STRA</name>
<dbReference type="EMBL" id="JAGDFL010000375">
    <property type="protein sequence ID" value="KAG7390705.1"/>
    <property type="molecule type" value="Genomic_DNA"/>
</dbReference>
<accession>A0A8T1WBQ4</accession>